<dbReference type="Pfam" id="PF09362">
    <property type="entry name" value="DUF1996"/>
    <property type="match status" value="1"/>
</dbReference>
<dbReference type="Proteomes" id="UP000799440">
    <property type="component" value="Unassembled WGS sequence"/>
</dbReference>
<dbReference type="PANTHER" id="PTHR43662:SF3">
    <property type="entry name" value="DOMAIN PROTEIN, PUTATIVE (AFU_ORTHOLOGUE AFUA_6G11970)-RELATED"/>
    <property type="match status" value="1"/>
</dbReference>
<dbReference type="InterPro" id="IPR002889">
    <property type="entry name" value="WSC_carb-bd"/>
</dbReference>
<reference evidence="3" key="1">
    <citation type="journal article" date="2020" name="Stud. Mycol.">
        <title>101 Dothideomycetes genomes: a test case for predicting lifestyles and emergence of pathogens.</title>
        <authorList>
            <person name="Haridas S."/>
            <person name="Albert R."/>
            <person name="Binder M."/>
            <person name="Bloem J."/>
            <person name="Labutti K."/>
            <person name="Salamov A."/>
            <person name="Andreopoulos B."/>
            <person name="Baker S."/>
            <person name="Barry K."/>
            <person name="Bills G."/>
            <person name="Bluhm B."/>
            <person name="Cannon C."/>
            <person name="Castanera R."/>
            <person name="Culley D."/>
            <person name="Daum C."/>
            <person name="Ezra D."/>
            <person name="Gonzalez J."/>
            <person name="Henrissat B."/>
            <person name="Kuo A."/>
            <person name="Liang C."/>
            <person name="Lipzen A."/>
            <person name="Lutzoni F."/>
            <person name="Magnuson J."/>
            <person name="Mondo S."/>
            <person name="Nolan M."/>
            <person name="Ohm R."/>
            <person name="Pangilinan J."/>
            <person name="Park H.-J."/>
            <person name="Ramirez L."/>
            <person name="Alfaro M."/>
            <person name="Sun H."/>
            <person name="Tritt A."/>
            <person name="Yoshinaga Y."/>
            <person name="Zwiers L.-H."/>
            <person name="Turgeon B."/>
            <person name="Goodwin S."/>
            <person name="Spatafora J."/>
            <person name="Crous P."/>
            <person name="Grigoriev I."/>
        </authorList>
    </citation>
    <scope>NUCLEOTIDE SEQUENCE</scope>
    <source>
        <strain evidence="3">CBS 119925</strain>
    </source>
</reference>
<dbReference type="Pfam" id="PF01822">
    <property type="entry name" value="WSC"/>
    <property type="match status" value="1"/>
</dbReference>
<dbReference type="PROSITE" id="PS51212">
    <property type="entry name" value="WSC"/>
    <property type="match status" value="1"/>
</dbReference>
<dbReference type="EMBL" id="MU006578">
    <property type="protein sequence ID" value="KAF2746289.1"/>
    <property type="molecule type" value="Genomic_DNA"/>
</dbReference>
<dbReference type="PANTHER" id="PTHR43662">
    <property type="match status" value="1"/>
</dbReference>
<feature type="domain" description="WSC" evidence="2">
    <location>
        <begin position="360"/>
        <end position="457"/>
    </location>
</feature>
<dbReference type="OrthoDB" id="74764at2759"/>
<dbReference type="InterPro" id="IPR018535">
    <property type="entry name" value="DUF1996"/>
</dbReference>
<dbReference type="SMART" id="SM00321">
    <property type="entry name" value="WSC"/>
    <property type="match status" value="1"/>
</dbReference>
<gene>
    <name evidence="3" type="ORF">M011DRAFT_502441</name>
</gene>
<organism evidence="3 4">
    <name type="scientific">Sporormia fimetaria CBS 119925</name>
    <dbReference type="NCBI Taxonomy" id="1340428"/>
    <lineage>
        <taxon>Eukaryota</taxon>
        <taxon>Fungi</taxon>
        <taxon>Dikarya</taxon>
        <taxon>Ascomycota</taxon>
        <taxon>Pezizomycotina</taxon>
        <taxon>Dothideomycetes</taxon>
        <taxon>Pleosporomycetidae</taxon>
        <taxon>Pleosporales</taxon>
        <taxon>Sporormiaceae</taxon>
        <taxon>Sporormia</taxon>
    </lineage>
</organism>
<sequence length="473" mass="52299">MVNTRTTSYRFYHSSKTAKSLLPFLLLTTFLSFASAYFTEPRGDFKISCPSALTFARLDPIISPGRVSAHVHHVVGGSGFGPRMSFDQTQAAQCSSCNAKEDKSNYWTPALYVRHRNGTSTLAKNHGVQVYYLYPAPHRLPSPSQLTYSRLRRGPNEQHIRAFPPGFRMRSGDPYKRSQPPDTNFSSAVSFKCLLENGADLPETPSIPQTPCFRLRAQFNFPQCWNNLDLYTPDGSHVSYPIERHDDGSCPSTHPVHLPGLFIEEAGAHPFVFSMGDPTGFGFHADFFSGWPQELLQSVIDWCPNQGSIEDCSFLTTYTEDEMQVEGGVELPGCNPVFAGPETVDRRPPVPEFFDLTSEGWEYVGCALDYGAVRIVGGVQPAWTPGNLTVTSCIQYCETHGHSVAGAEDGSRCFCDSQEDPERHVQEGVLGDCRTPCEGDEKQVCGGFWTMSIYRKCRAGGSCVNNGFQMAGL</sequence>
<dbReference type="AlphaFoldDB" id="A0A6A6V9B9"/>
<evidence type="ECO:0000313" key="4">
    <source>
        <dbReference type="Proteomes" id="UP000799440"/>
    </source>
</evidence>
<protein>
    <recommendedName>
        <fullName evidence="2">WSC domain-containing protein</fullName>
    </recommendedName>
</protein>
<name>A0A6A6V9B9_9PLEO</name>
<feature type="region of interest" description="Disordered" evidence="1">
    <location>
        <begin position="159"/>
        <end position="183"/>
    </location>
</feature>
<keyword evidence="4" id="KW-1185">Reference proteome</keyword>
<evidence type="ECO:0000256" key="1">
    <source>
        <dbReference type="SAM" id="MobiDB-lite"/>
    </source>
</evidence>
<evidence type="ECO:0000259" key="2">
    <source>
        <dbReference type="PROSITE" id="PS51212"/>
    </source>
</evidence>
<proteinExistence type="predicted"/>
<evidence type="ECO:0000313" key="3">
    <source>
        <dbReference type="EMBL" id="KAF2746289.1"/>
    </source>
</evidence>
<accession>A0A6A6V9B9</accession>